<keyword evidence="2" id="KW-1185">Reference proteome</keyword>
<organism evidence="1 2">
    <name type="scientific">Leucogyrophana mollusca</name>
    <dbReference type="NCBI Taxonomy" id="85980"/>
    <lineage>
        <taxon>Eukaryota</taxon>
        <taxon>Fungi</taxon>
        <taxon>Dikarya</taxon>
        <taxon>Basidiomycota</taxon>
        <taxon>Agaricomycotina</taxon>
        <taxon>Agaricomycetes</taxon>
        <taxon>Agaricomycetidae</taxon>
        <taxon>Boletales</taxon>
        <taxon>Boletales incertae sedis</taxon>
        <taxon>Leucogyrophana</taxon>
    </lineage>
</organism>
<evidence type="ECO:0000313" key="2">
    <source>
        <dbReference type="Proteomes" id="UP000790709"/>
    </source>
</evidence>
<name>A0ACB8BXA2_9AGAM</name>
<evidence type="ECO:0000313" key="1">
    <source>
        <dbReference type="EMBL" id="KAH7929701.1"/>
    </source>
</evidence>
<accession>A0ACB8BXA2</accession>
<gene>
    <name evidence="1" type="ORF">BV22DRAFT_104973</name>
</gene>
<dbReference type="EMBL" id="MU266338">
    <property type="protein sequence ID" value="KAH7929701.1"/>
    <property type="molecule type" value="Genomic_DNA"/>
</dbReference>
<reference evidence="1" key="1">
    <citation type="journal article" date="2021" name="New Phytol.">
        <title>Evolutionary innovations through gain and loss of genes in the ectomycorrhizal Boletales.</title>
        <authorList>
            <person name="Wu G."/>
            <person name="Miyauchi S."/>
            <person name="Morin E."/>
            <person name="Kuo A."/>
            <person name="Drula E."/>
            <person name="Varga T."/>
            <person name="Kohler A."/>
            <person name="Feng B."/>
            <person name="Cao Y."/>
            <person name="Lipzen A."/>
            <person name="Daum C."/>
            <person name="Hundley H."/>
            <person name="Pangilinan J."/>
            <person name="Johnson J."/>
            <person name="Barry K."/>
            <person name="LaButti K."/>
            <person name="Ng V."/>
            <person name="Ahrendt S."/>
            <person name="Min B."/>
            <person name="Choi I.G."/>
            <person name="Park H."/>
            <person name="Plett J.M."/>
            <person name="Magnuson J."/>
            <person name="Spatafora J.W."/>
            <person name="Nagy L.G."/>
            <person name="Henrissat B."/>
            <person name="Grigoriev I.V."/>
            <person name="Yang Z.L."/>
            <person name="Xu J."/>
            <person name="Martin F.M."/>
        </authorList>
    </citation>
    <scope>NUCLEOTIDE SEQUENCE</scope>
    <source>
        <strain evidence="1">KUC20120723A-06</strain>
    </source>
</reference>
<sequence length="157" mass="17680">MELTKLNTTYQTVTVEWAPFQIKARGSTCKMMCNNAQCLLSEVFVFFEGKGRSTYARPPRERKLKTACKVYQSKGGNPTTTPPDDNDRHGKEHAIGGHWSCLRDFRVTRKPLSWQVLISSASRPMSAHSCPQSMFLHGDAYSKVVEYTPKLTVNGGY</sequence>
<dbReference type="Proteomes" id="UP000790709">
    <property type="component" value="Unassembled WGS sequence"/>
</dbReference>
<protein>
    <submittedName>
        <fullName evidence="1">Uncharacterized protein</fullName>
    </submittedName>
</protein>
<proteinExistence type="predicted"/>
<comment type="caution">
    <text evidence="1">The sequence shown here is derived from an EMBL/GenBank/DDBJ whole genome shotgun (WGS) entry which is preliminary data.</text>
</comment>